<evidence type="ECO:0000313" key="6">
    <source>
        <dbReference type="Proteomes" id="UP000243459"/>
    </source>
</evidence>
<proteinExistence type="inferred from homology"/>
<dbReference type="SMART" id="SM01383">
    <property type="entry name" value="Ribosomal_L2"/>
    <property type="match status" value="1"/>
</dbReference>
<dbReference type="Gramene" id="ONK56497">
    <property type="protein sequence ID" value="ONK56497"/>
    <property type="gene ID" value="A4U43_C10F9360"/>
</dbReference>
<dbReference type="GO" id="GO:0003735">
    <property type="term" value="F:structural constituent of ribosome"/>
    <property type="evidence" value="ECO:0007669"/>
    <property type="project" value="InterPro"/>
</dbReference>
<dbReference type="EMBL" id="CM007390">
    <property type="protein sequence ID" value="ONK56497.1"/>
    <property type="molecule type" value="Genomic_DNA"/>
</dbReference>
<keyword evidence="2" id="KW-0689">Ribosomal protein</keyword>
<keyword evidence="6" id="KW-1185">Reference proteome</keyword>
<feature type="domain" description="Large ribosomal subunit protein uL2 RNA-binding" evidence="4">
    <location>
        <begin position="11"/>
        <end position="90"/>
    </location>
</feature>
<dbReference type="Gene3D" id="2.40.50.140">
    <property type="entry name" value="Nucleic acid-binding proteins"/>
    <property type="match status" value="1"/>
</dbReference>
<evidence type="ECO:0000313" key="5">
    <source>
        <dbReference type="EMBL" id="ONK56497.1"/>
    </source>
</evidence>
<dbReference type="PANTHER" id="PTHR13691">
    <property type="entry name" value="RIBOSOMAL PROTEIN L2"/>
    <property type="match status" value="1"/>
</dbReference>
<organism evidence="5 6">
    <name type="scientific">Asparagus officinalis</name>
    <name type="common">Garden asparagus</name>
    <dbReference type="NCBI Taxonomy" id="4686"/>
    <lineage>
        <taxon>Eukaryota</taxon>
        <taxon>Viridiplantae</taxon>
        <taxon>Streptophyta</taxon>
        <taxon>Embryophyta</taxon>
        <taxon>Tracheophyta</taxon>
        <taxon>Spermatophyta</taxon>
        <taxon>Magnoliopsida</taxon>
        <taxon>Liliopsida</taxon>
        <taxon>Asparagales</taxon>
        <taxon>Asparagaceae</taxon>
        <taxon>Asparagoideae</taxon>
        <taxon>Asparagus</taxon>
    </lineage>
</organism>
<dbReference type="Pfam" id="PF00181">
    <property type="entry name" value="Ribosomal_L2_N"/>
    <property type="match status" value="1"/>
</dbReference>
<dbReference type="GO" id="GO:0022625">
    <property type="term" value="C:cytosolic large ribosomal subunit"/>
    <property type="evidence" value="ECO:0007669"/>
    <property type="project" value="TreeGrafter"/>
</dbReference>
<dbReference type="PANTHER" id="PTHR13691:SF16">
    <property type="entry name" value="LARGE RIBOSOMAL SUBUNIT PROTEIN UL2"/>
    <property type="match status" value="1"/>
</dbReference>
<sequence>MGRVIRTQRKGAGSVLKSYNHHRKGPTYFRSLDFGERNSYLNSIVTDIVHDPGHGAPFSHVMFQHLFRYKNQKELFVSAEGMYMGQLVYCKANLTVSIMVPLWLIPEGAVVYNVEHHVGDRGMGDGKGFEGLRDHHQTQS</sequence>
<evidence type="ECO:0000256" key="2">
    <source>
        <dbReference type="ARBA" id="ARBA00022980"/>
    </source>
</evidence>
<name>A0A5P1E4V0_ASPOF</name>
<evidence type="ECO:0000256" key="1">
    <source>
        <dbReference type="ARBA" id="ARBA00005636"/>
    </source>
</evidence>
<accession>A0A5P1E4V0</accession>
<dbReference type="GO" id="GO:0002181">
    <property type="term" value="P:cytoplasmic translation"/>
    <property type="evidence" value="ECO:0007669"/>
    <property type="project" value="TreeGrafter"/>
</dbReference>
<evidence type="ECO:0000256" key="3">
    <source>
        <dbReference type="ARBA" id="ARBA00023274"/>
    </source>
</evidence>
<keyword evidence="3" id="KW-0687">Ribonucleoprotein</keyword>
<gene>
    <name evidence="5" type="ORF">A4U43_C10F9360</name>
</gene>
<dbReference type="FunFam" id="2.40.50.140:FF:000020">
    <property type="entry name" value="60S ribosomal protein L2"/>
    <property type="match status" value="1"/>
</dbReference>
<dbReference type="GO" id="GO:0003723">
    <property type="term" value="F:RNA binding"/>
    <property type="evidence" value="ECO:0007669"/>
    <property type="project" value="TreeGrafter"/>
</dbReference>
<reference evidence="6" key="1">
    <citation type="journal article" date="2017" name="Nat. Commun.">
        <title>The asparagus genome sheds light on the origin and evolution of a young Y chromosome.</title>
        <authorList>
            <person name="Harkess A."/>
            <person name="Zhou J."/>
            <person name="Xu C."/>
            <person name="Bowers J.E."/>
            <person name="Van der Hulst R."/>
            <person name="Ayyampalayam S."/>
            <person name="Mercati F."/>
            <person name="Riccardi P."/>
            <person name="McKain M.R."/>
            <person name="Kakrana A."/>
            <person name="Tang H."/>
            <person name="Ray J."/>
            <person name="Groenendijk J."/>
            <person name="Arikit S."/>
            <person name="Mathioni S.M."/>
            <person name="Nakano M."/>
            <person name="Shan H."/>
            <person name="Telgmann-Rauber A."/>
            <person name="Kanno A."/>
            <person name="Yue Z."/>
            <person name="Chen H."/>
            <person name="Li W."/>
            <person name="Chen Y."/>
            <person name="Xu X."/>
            <person name="Zhang Y."/>
            <person name="Luo S."/>
            <person name="Chen H."/>
            <person name="Gao J."/>
            <person name="Mao Z."/>
            <person name="Pires J.C."/>
            <person name="Luo M."/>
            <person name="Kudrna D."/>
            <person name="Wing R.A."/>
            <person name="Meyers B.C."/>
            <person name="Yi K."/>
            <person name="Kong H."/>
            <person name="Lavrijsen P."/>
            <person name="Sunseri F."/>
            <person name="Falavigna A."/>
            <person name="Ye Y."/>
            <person name="Leebens-Mack J.H."/>
            <person name="Chen G."/>
        </authorList>
    </citation>
    <scope>NUCLEOTIDE SEQUENCE [LARGE SCALE GENOMIC DNA]</scope>
    <source>
        <strain evidence="6">cv. DH0086</strain>
    </source>
</reference>
<evidence type="ECO:0000259" key="4">
    <source>
        <dbReference type="SMART" id="SM01383"/>
    </source>
</evidence>
<comment type="similarity">
    <text evidence="1">Belongs to the universal ribosomal protein uL2 family.</text>
</comment>
<dbReference type="AlphaFoldDB" id="A0A5P1E4V0"/>
<dbReference type="InterPro" id="IPR022666">
    <property type="entry name" value="Ribosomal_uL2_RNA-bd_dom"/>
</dbReference>
<dbReference type="InterPro" id="IPR012340">
    <property type="entry name" value="NA-bd_OB-fold"/>
</dbReference>
<dbReference type="InterPro" id="IPR002171">
    <property type="entry name" value="Ribosomal_uL2"/>
</dbReference>
<dbReference type="SUPFAM" id="SSF50249">
    <property type="entry name" value="Nucleic acid-binding proteins"/>
    <property type="match status" value="1"/>
</dbReference>
<dbReference type="Proteomes" id="UP000243459">
    <property type="component" value="Chromosome 10"/>
</dbReference>
<protein>
    <recommendedName>
        <fullName evidence="4">Large ribosomal subunit protein uL2 RNA-binding domain-containing protein</fullName>
    </recommendedName>
</protein>